<sequence length="40" mass="4224">MAQTQPFTPEAAYAPISNRGRSRSVLNTVADPETGPAHAL</sequence>
<proteinExistence type="predicted"/>
<evidence type="ECO:0000256" key="1">
    <source>
        <dbReference type="SAM" id="MobiDB-lite"/>
    </source>
</evidence>
<accession>A0A8E0I797</accession>
<dbReference type="Proteomes" id="UP000014281">
    <property type="component" value="Unassembled WGS sequence"/>
</dbReference>
<comment type="caution">
    <text evidence="2">The sequence shown here is derived from an EMBL/GenBank/DDBJ whole genome shotgun (WGS) entry which is preliminary data.</text>
</comment>
<gene>
    <name evidence="2" type="ORF">Lpp122_0413</name>
</gene>
<protein>
    <submittedName>
        <fullName evidence="2">Uncharacterized protein</fullName>
    </submittedName>
</protein>
<dbReference type="AlphaFoldDB" id="A0A8E0I797"/>
<name>A0A8E0I797_LACPA</name>
<evidence type="ECO:0000313" key="3">
    <source>
        <dbReference type="Proteomes" id="UP000014281"/>
    </source>
</evidence>
<reference evidence="2 3" key="1">
    <citation type="journal article" date="2013" name="PLoS ONE">
        <title>Lactobacillus paracasei comparative genomics: towards species pan-genome definition and exploitation of diversity.</title>
        <authorList>
            <person name="Smokvina T."/>
            <person name="Wels M."/>
            <person name="Polka J."/>
            <person name="Chervaux C."/>
            <person name="Brisse S."/>
            <person name="Boekhorst J."/>
            <person name="van Hylckama Vlieg J.E."/>
            <person name="Siezen R.J."/>
        </authorList>
    </citation>
    <scope>NUCLEOTIDE SEQUENCE [LARGE SCALE GENOMIC DNA]</scope>
    <source>
        <strain evidence="2 3">Lpp122</strain>
    </source>
</reference>
<organism evidence="2 3">
    <name type="scientific">Lacticaseibacillus paracasei subsp. paracasei Lpp122</name>
    <dbReference type="NCBI Taxonomy" id="1256218"/>
    <lineage>
        <taxon>Bacteria</taxon>
        <taxon>Bacillati</taxon>
        <taxon>Bacillota</taxon>
        <taxon>Bacilli</taxon>
        <taxon>Lactobacillales</taxon>
        <taxon>Lactobacillaceae</taxon>
        <taxon>Lacticaseibacillus</taxon>
    </lineage>
</organism>
<evidence type="ECO:0000313" key="2">
    <source>
        <dbReference type="EMBL" id="EPC21335.1"/>
    </source>
</evidence>
<dbReference type="NCBIfam" id="NF040509">
    <property type="entry name" value="Lacto_palin_RPT"/>
    <property type="match status" value="1"/>
</dbReference>
<dbReference type="EMBL" id="ANKW01000003">
    <property type="protein sequence ID" value="EPC21335.1"/>
    <property type="molecule type" value="Genomic_DNA"/>
</dbReference>
<feature type="region of interest" description="Disordered" evidence="1">
    <location>
        <begin position="1"/>
        <end position="40"/>
    </location>
</feature>